<keyword evidence="1" id="KW-0732">Signal</keyword>
<gene>
    <name evidence="2" type="ORF">ACFQDM_18810</name>
</gene>
<dbReference type="Proteomes" id="UP001596303">
    <property type="component" value="Unassembled WGS sequence"/>
</dbReference>
<dbReference type="PROSITE" id="PS51257">
    <property type="entry name" value="PROKAR_LIPOPROTEIN"/>
    <property type="match status" value="1"/>
</dbReference>
<dbReference type="EMBL" id="JBHSSW010000066">
    <property type="protein sequence ID" value="MFC6200131.1"/>
    <property type="molecule type" value="Genomic_DNA"/>
</dbReference>
<organism evidence="2 3">
    <name type="scientific">Ponticaulis profundi</name>
    <dbReference type="NCBI Taxonomy" id="2665222"/>
    <lineage>
        <taxon>Bacteria</taxon>
        <taxon>Pseudomonadati</taxon>
        <taxon>Pseudomonadota</taxon>
        <taxon>Alphaproteobacteria</taxon>
        <taxon>Hyphomonadales</taxon>
        <taxon>Hyphomonadaceae</taxon>
        <taxon>Ponticaulis</taxon>
    </lineage>
</organism>
<feature type="signal peptide" evidence="1">
    <location>
        <begin position="1"/>
        <end position="21"/>
    </location>
</feature>
<keyword evidence="3" id="KW-1185">Reference proteome</keyword>
<proteinExistence type="predicted"/>
<protein>
    <recommendedName>
        <fullName evidence="4">Lipoprotein</fullName>
    </recommendedName>
</protein>
<name>A0ABW1SEP5_9PROT</name>
<sequence>MNIHKALMMLAIATVLTACSAADSTETTDAKNFEELEPEILQVTFENNDDADLGTCNPNVSYFIKSDREALRLNVSYMLDGAKVMGNGFALLPILGEEDVIGSEDLLTHFDAFPKPCAETDVSVFEFSCRNSAADSEDIACPELAFEGTDMFLSFKEPNW</sequence>
<feature type="chain" id="PRO_5045457334" description="Lipoprotein" evidence="1">
    <location>
        <begin position="22"/>
        <end position="160"/>
    </location>
</feature>
<evidence type="ECO:0008006" key="4">
    <source>
        <dbReference type="Google" id="ProtNLM"/>
    </source>
</evidence>
<dbReference type="RefSeq" id="WP_377382110.1">
    <property type="nucleotide sequence ID" value="NZ_JBHSSW010000066.1"/>
</dbReference>
<evidence type="ECO:0000313" key="2">
    <source>
        <dbReference type="EMBL" id="MFC6200131.1"/>
    </source>
</evidence>
<comment type="caution">
    <text evidence="2">The sequence shown here is derived from an EMBL/GenBank/DDBJ whole genome shotgun (WGS) entry which is preliminary data.</text>
</comment>
<accession>A0ABW1SEP5</accession>
<evidence type="ECO:0000256" key="1">
    <source>
        <dbReference type="SAM" id="SignalP"/>
    </source>
</evidence>
<evidence type="ECO:0000313" key="3">
    <source>
        <dbReference type="Proteomes" id="UP001596303"/>
    </source>
</evidence>
<reference evidence="3" key="1">
    <citation type="journal article" date="2019" name="Int. J. Syst. Evol. Microbiol.">
        <title>The Global Catalogue of Microorganisms (GCM) 10K type strain sequencing project: providing services to taxonomists for standard genome sequencing and annotation.</title>
        <authorList>
            <consortium name="The Broad Institute Genomics Platform"/>
            <consortium name="The Broad Institute Genome Sequencing Center for Infectious Disease"/>
            <person name="Wu L."/>
            <person name="Ma J."/>
        </authorList>
    </citation>
    <scope>NUCLEOTIDE SEQUENCE [LARGE SCALE GENOMIC DNA]</scope>
    <source>
        <strain evidence="3">CGMCC-1.15741</strain>
    </source>
</reference>